<comment type="caution">
    <text evidence="1">The sequence shown here is derived from an EMBL/GenBank/DDBJ whole genome shotgun (WGS) entry which is preliminary data.</text>
</comment>
<protein>
    <submittedName>
        <fullName evidence="1">Uncharacterized protein</fullName>
    </submittedName>
</protein>
<name>A0A7X9DL17_UNCKA</name>
<organism evidence="1 2">
    <name type="scientific">candidate division WWE3 bacterium</name>
    <dbReference type="NCBI Taxonomy" id="2053526"/>
    <lineage>
        <taxon>Bacteria</taxon>
        <taxon>Katanobacteria</taxon>
    </lineage>
</organism>
<reference evidence="1 2" key="1">
    <citation type="journal article" date="2020" name="Biotechnol. Biofuels">
        <title>New insights from the biogas microbiome by comprehensive genome-resolved metagenomics of nearly 1600 species originating from multiple anaerobic digesters.</title>
        <authorList>
            <person name="Campanaro S."/>
            <person name="Treu L."/>
            <person name="Rodriguez-R L.M."/>
            <person name="Kovalovszki A."/>
            <person name="Ziels R.M."/>
            <person name="Maus I."/>
            <person name="Zhu X."/>
            <person name="Kougias P.G."/>
            <person name="Basile A."/>
            <person name="Luo G."/>
            <person name="Schluter A."/>
            <person name="Konstantinidis K.T."/>
            <person name="Angelidaki I."/>
        </authorList>
    </citation>
    <scope>NUCLEOTIDE SEQUENCE [LARGE SCALE GENOMIC DNA]</scope>
    <source>
        <strain evidence="1">AS27yjCOA_165</strain>
    </source>
</reference>
<dbReference type="Proteomes" id="UP000526033">
    <property type="component" value="Unassembled WGS sequence"/>
</dbReference>
<accession>A0A7X9DL17</accession>
<evidence type="ECO:0000313" key="1">
    <source>
        <dbReference type="EMBL" id="NMB70430.1"/>
    </source>
</evidence>
<evidence type="ECO:0000313" key="2">
    <source>
        <dbReference type="Proteomes" id="UP000526033"/>
    </source>
</evidence>
<proteinExistence type="predicted"/>
<sequence length="119" mass="13842">MEFSQKGVDKVDGDEFRVKLISLRRNQTVVFEFKGMVHWATNFLALFNVPPLMFQIAPESAISWEVVNRFMMWRDTYDHGFPVTCRVLNPINKACLSLDWVVDYIGPLLDDFIVVTKPE</sequence>
<dbReference type="EMBL" id="JAAZNL010000058">
    <property type="protein sequence ID" value="NMB70430.1"/>
    <property type="molecule type" value="Genomic_DNA"/>
</dbReference>
<dbReference type="AlphaFoldDB" id="A0A7X9DL17"/>
<gene>
    <name evidence="1" type="ORF">GYA27_04530</name>
</gene>